<gene>
    <name evidence="1" type="ORF">ONZ43_g7676</name>
</gene>
<dbReference type="EMBL" id="JAPESX010003508">
    <property type="protein sequence ID" value="KAJ8104817.1"/>
    <property type="molecule type" value="Genomic_DNA"/>
</dbReference>
<organism evidence="1 2">
    <name type="scientific">Nemania bipapillata</name>
    <dbReference type="NCBI Taxonomy" id="110536"/>
    <lineage>
        <taxon>Eukaryota</taxon>
        <taxon>Fungi</taxon>
        <taxon>Dikarya</taxon>
        <taxon>Ascomycota</taxon>
        <taxon>Pezizomycotina</taxon>
        <taxon>Sordariomycetes</taxon>
        <taxon>Xylariomycetidae</taxon>
        <taxon>Xylariales</taxon>
        <taxon>Xylariaceae</taxon>
        <taxon>Nemania</taxon>
    </lineage>
</organism>
<accession>A0ACC2HP51</accession>
<evidence type="ECO:0000313" key="1">
    <source>
        <dbReference type="EMBL" id="KAJ8104817.1"/>
    </source>
</evidence>
<comment type="caution">
    <text evidence="1">The sequence shown here is derived from an EMBL/GenBank/DDBJ whole genome shotgun (WGS) entry which is preliminary data.</text>
</comment>
<dbReference type="Proteomes" id="UP001153334">
    <property type="component" value="Unassembled WGS sequence"/>
</dbReference>
<proteinExistence type="predicted"/>
<name>A0ACC2HP51_9PEZI</name>
<evidence type="ECO:0000313" key="2">
    <source>
        <dbReference type="Proteomes" id="UP001153334"/>
    </source>
</evidence>
<protein>
    <submittedName>
        <fullName evidence="1">Uncharacterized protein</fullName>
    </submittedName>
</protein>
<keyword evidence="2" id="KW-1185">Reference proteome</keyword>
<reference evidence="1" key="1">
    <citation type="submission" date="2022-11" db="EMBL/GenBank/DDBJ databases">
        <title>Genome Sequence of Nemania bipapillata.</title>
        <authorList>
            <person name="Buettner E."/>
        </authorList>
    </citation>
    <scope>NUCLEOTIDE SEQUENCE</scope>
    <source>
        <strain evidence="1">CP14</strain>
    </source>
</reference>
<sequence length="80" mass="9197">MKKRESLHEMHDNSPRLDAKARNLAAKRMKEEMETDMRINDFNARLKDMIRQGKEALGTTYEVESDDGGDRGGGDPWESE</sequence>